<name>A0AAW2QH75_SESRA</name>
<dbReference type="AlphaFoldDB" id="A0AAW2QH75"/>
<evidence type="ECO:0000259" key="3">
    <source>
        <dbReference type="Pfam" id="PF10551"/>
    </source>
</evidence>
<dbReference type="PANTHER" id="PTHR31973:SF191">
    <property type="entry name" value="OS05G0489400 PROTEIN"/>
    <property type="match status" value="1"/>
</dbReference>
<feature type="compositionally biased region" description="Basic and acidic residues" evidence="1">
    <location>
        <begin position="62"/>
        <end position="75"/>
    </location>
</feature>
<evidence type="ECO:0000256" key="1">
    <source>
        <dbReference type="SAM" id="MobiDB-lite"/>
    </source>
</evidence>
<reference evidence="4" key="1">
    <citation type="submission" date="2020-06" db="EMBL/GenBank/DDBJ databases">
        <authorList>
            <person name="Li T."/>
            <person name="Hu X."/>
            <person name="Zhang T."/>
            <person name="Song X."/>
            <person name="Zhang H."/>
            <person name="Dai N."/>
            <person name="Sheng W."/>
            <person name="Hou X."/>
            <person name="Wei L."/>
        </authorList>
    </citation>
    <scope>NUCLEOTIDE SEQUENCE</scope>
    <source>
        <strain evidence="4">G02</strain>
        <tissue evidence="4">Leaf</tissue>
    </source>
</reference>
<gene>
    <name evidence="4" type="ORF">Sradi_3609300</name>
</gene>
<dbReference type="Pfam" id="PF03108">
    <property type="entry name" value="DBD_Tnp_Mut"/>
    <property type="match status" value="1"/>
</dbReference>
<dbReference type="Pfam" id="PF10551">
    <property type="entry name" value="MULE"/>
    <property type="match status" value="1"/>
</dbReference>
<dbReference type="EMBL" id="JACGWJ010000015">
    <property type="protein sequence ID" value="KAL0367192.1"/>
    <property type="molecule type" value="Genomic_DNA"/>
</dbReference>
<feature type="compositionally biased region" description="Basic and acidic residues" evidence="1">
    <location>
        <begin position="44"/>
        <end position="55"/>
    </location>
</feature>
<feature type="region of interest" description="Disordered" evidence="1">
    <location>
        <begin position="44"/>
        <end position="75"/>
    </location>
</feature>
<evidence type="ECO:0008006" key="5">
    <source>
        <dbReference type="Google" id="ProtNLM"/>
    </source>
</evidence>
<comment type="caution">
    <text evidence="4">The sequence shown here is derived from an EMBL/GenBank/DDBJ whole genome shotgun (WGS) entry which is preliminary data.</text>
</comment>
<evidence type="ECO:0000259" key="2">
    <source>
        <dbReference type="Pfam" id="PF03108"/>
    </source>
</evidence>
<evidence type="ECO:0000313" key="4">
    <source>
        <dbReference type="EMBL" id="KAL0367192.1"/>
    </source>
</evidence>
<accession>A0AAW2QH75</accession>
<proteinExistence type="predicted"/>
<sequence>MDSDDDEFDVDDVVDYLEDDDYFDENVDKDVEWVGCLVDDLEDDKRFDTDDHSENDSVDEFDSQKYSDEETEKKESILHAENTFDPRFAMGMKFSQNKEFREAAHNNAIMTRRNIIIIKNHNRRMYARCKDKGYEEGVLSGCRPFICVDGCHLKGPHGGILLTAVSVDPHNNQFPLAYAVVISENKESWEWFLTLLKEDLNIVREDNYPFIFYKQKGLLPAFEKVLQGVENRFCVRHLQRNIKTAGFRYWVIIKRYGR</sequence>
<dbReference type="InterPro" id="IPR004332">
    <property type="entry name" value="Transposase_MuDR"/>
</dbReference>
<dbReference type="InterPro" id="IPR018289">
    <property type="entry name" value="MULE_transposase_dom"/>
</dbReference>
<reference evidence="4" key="2">
    <citation type="journal article" date="2024" name="Plant">
        <title>Genomic evolution and insights into agronomic trait innovations of Sesamum species.</title>
        <authorList>
            <person name="Miao H."/>
            <person name="Wang L."/>
            <person name="Qu L."/>
            <person name="Liu H."/>
            <person name="Sun Y."/>
            <person name="Le M."/>
            <person name="Wang Q."/>
            <person name="Wei S."/>
            <person name="Zheng Y."/>
            <person name="Lin W."/>
            <person name="Duan Y."/>
            <person name="Cao H."/>
            <person name="Xiong S."/>
            <person name="Wang X."/>
            <person name="Wei L."/>
            <person name="Li C."/>
            <person name="Ma Q."/>
            <person name="Ju M."/>
            <person name="Zhao R."/>
            <person name="Li G."/>
            <person name="Mu C."/>
            <person name="Tian Q."/>
            <person name="Mei H."/>
            <person name="Zhang T."/>
            <person name="Gao T."/>
            <person name="Zhang H."/>
        </authorList>
    </citation>
    <scope>NUCLEOTIDE SEQUENCE</scope>
    <source>
        <strain evidence="4">G02</strain>
    </source>
</reference>
<feature type="domain" description="MULE transposase" evidence="3">
    <location>
        <begin position="146"/>
        <end position="240"/>
    </location>
</feature>
<organism evidence="4">
    <name type="scientific">Sesamum radiatum</name>
    <name type="common">Black benniseed</name>
    <dbReference type="NCBI Taxonomy" id="300843"/>
    <lineage>
        <taxon>Eukaryota</taxon>
        <taxon>Viridiplantae</taxon>
        <taxon>Streptophyta</taxon>
        <taxon>Embryophyta</taxon>
        <taxon>Tracheophyta</taxon>
        <taxon>Spermatophyta</taxon>
        <taxon>Magnoliopsida</taxon>
        <taxon>eudicotyledons</taxon>
        <taxon>Gunneridae</taxon>
        <taxon>Pentapetalae</taxon>
        <taxon>asterids</taxon>
        <taxon>lamiids</taxon>
        <taxon>Lamiales</taxon>
        <taxon>Pedaliaceae</taxon>
        <taxon>Sesamum</taxon>
    </lineage>
</organism>
<feature type="domain" description="Transposase MuDR plant" evidence="2">
    <location>
        <begin position="89"/>
        <end position="133"/>
    </location>
</feature>
<protein>
    <recommendedName>
        <fullName evidence="5">MULE transposase domain-containing protein</fullName>
    </recommendedName>
</protein>
<dbReference type="PANTHER" id="PTHR31973">
    <property type="entry name" value="POLYPROTEIN, PUTATIVE-RELATED"/>
    <property type="match status" value="1"/>
</dbReference>